<dbReference type="PROSITE" id="PS00571">
    <property type="entry name" value="AMIDASES"/>
    <property type="match status" value="1"/>
</dbReference>
<comment type="similarity">
    <text evidence="2">Belongs to the amidase family.</text>
</comment>
<dbReference type="InterPro" id="IPR036928">
    <property type="entry name" value="AS_sf"/>
</dbReference>
<evidence type="ECO:0000256" key="3">
    <source>
        <dbReference type="ARBA" id="ARBA00012922"/>
    </source>
</evidence>
<accession>A0ABR4PMW8</accession>
<reference evidence="6 7" key="1">
    <citation type="submission" date="2024-06" db="EMBL/GenBank/DDBJ databases">
        <title>Complete genome of Phlyctema vagabunda strain 19-DSS-EL-015.</title>
        <authorList>
            <person name="Fiorenzani C."/>
        </authorList>
    </citation>
    <scope>NUCLEOTIDE SEQUENCE [LARGE SCALE GENOMIC DNA]</scope>
    <source>
        <strain evidence="6 7">19-DSS-EL-015</strain>
    </source>
</reference>
<evidence type="ECO:0000313" key="6">
    <source>
        <dbReference type="EMBL" id="KAL3424676.1"/>
    </source>
</evidence>
<dbReference type="Pfam" id="PF01425">
    <property type="entry name" value="Amidase"/>
    <property type="match status" value="1"/>
</dbReference>
<feature type="domain" description="Amidase" evidence="5">
    <location>
        <begin position="83"/>
        <end position="545"/>
    </location>
</feature>
<dbReference type="Gene3D" id="3.90.1300.10">
    <property type="entry name" value="Amidase signature (AS) domain"/>
    <property type="match status" value="1"/>
</dbReference>
<dbReference type="Proteomes" id="UP001629113">
    <property type="component" value="Unassembled WGS sequence"/>
</dbReference>
<keyword evidence="7" id="KW-1185">Reference proteome</keyword>
<dbReference type="PIRSF" id="PIRSF001221">
    <property type="entry name" value="Amidase_fungi"/>
    <property type="match status" value="1"/>
</dbReference>
<proteinExistence type="inferred from homology"/>
<organism evidence="6 7">
    <name type="scientific">Phlyctema vagabunda</name>
    <dbReference type="NCBI Taxonomy" id="108571"/>
    <lineage>
        <taxon>Eukaryota</taxon>
        <taxon>Fungi</taxon>
        <taxon>Dikarya</taxon>
        <taxon>Ascomycota</taxon>
        <taxon>Pezizomycotina</taxon>
        <taxon>Leotiomycetes</taxon>
        <taxon>Helotiales</taxon>
        <taxon>Dermateaceae</taxon>
        <taxon>Phlyctema</taxon>
    </lineage>
</organism>
<dbReference type="InterPro" id="IPR023631">
    <property type="entry name" value="Amidase_dom"/>
</dbReference>
<dbReference type="InterPro" id="IPR020556">
    <property type="entry name" value="Amidase_CS"/>
</dbReference>
<comment type="catalytic activity">
    <reaction evidence="1">
        <text>a monocarboxylic acid amide + H2O = a monocarboxylate + NH4(+)</text>
        <dbReference type="Rhea" id="RHEA:12020"/>
        <dbReference type="ChEBI" id="CHEBI:15377"/>
        <dbReference type="ChEBI" id="CHEBI:28938"/>
        <dbReference type="ChEBI" id="CHEBI:35757"/>
        <dbReference type="ChEBI" id="CHEBI:83628"/>
        <dbReference type="EC" id="3.5.1.4"/>
    </reaction>
</comment>
<dbReference type="EMBL" id="JBFCZG010000003">
    <property type="protein sequence ID" value="KAL3424676.1"/>
    <property type="molecule type" value="Genomic_DNA"/>
</dbReference>
<comment type="caution">
    <text evidence="6">The sequence shown here is derived from an EMBL/GenBank/DDBJ whole genome shotgun (WGS) entry which is preliminary data.</text>
</comment>
<evidence type="ECO:0000256" key="4">
    <source>
        <dbReference type="ARBA" id="ARBA00022801"/>
    </source>
</evidence>
<protein>
    <recommendedName>
        <fullName evidence="3">amidase</fullName>
        <ecNumber evidence="3">3.5.1.4</ecNumber>
    </recommendedName>
</protein>
<gene>
    <name evidence="6" type="ORF">PVAG01_03957</name>
</gene>
<keyword evidence="4" id="KW-0378">Hydrolase</keyword>
<name>A0ABR4PMW8_9HELO</name>
<evidence type="ECO:0000256" key="1">
    <source>
        <dbReference type="ARBA" id="ARBA00001311"/>
    </source>
</evidence>
<dbReference type="EC" id="3.5.1.4" evidence="3"/>
<evidence type="ECO:0000256" key="2">
    <source>
        <dbReference type="ARBA" id="ARBA00009199"/>
    </source>
</evidence>
<dbReference type="PANTHER" id="PTHR46072">
    <property type="entry name" value="AMIDASE-RELATED-RELATED"/>
    <property type="match status" value="1"/>
</dbReference>
<evidence type="ECO:0000259" key="5">
    <source>
        <dbReference type="Pfam" id="PF01425"/>
    </source>
</evidence>
<dbReference type="SUPFAM" id="SSF75304">
    <property type="entry name" value="Amidase signature (AS) enzymes"/>
    <property type="match status" value="1"/>
</dbReference>
<dbReference type="PANTHER" id="PTHR46072:SF6">
    <property type="entry name" value="AMIDASE, PUTATIVE (AFU_ORTHOLOGUE AFUA_1G14530)-RELATED"/>
    <property type="match status" value="1"/>
</dbReference>
<sequence length="565" mass="61006">MGPLARTASSTWQDIAHRKQAARQALIPREWLLSSPPPSSVTNVLGIPRSSGLLTARELEITEQHDATALASCIRAKRYTAEEVTVAVCKRAAIAQQVCNCLTEIMFTDAIARAQELDRAFARTGETTGPLHGVPISVKDTFRVRGYDASIGIASLAEKPATENSLLIDILLDAGAVLYCKTGIPQTLMALDSENNIFGRVLNPRNRLATAGGSSGGEGSLLAMRGSILGVGTDVGGSIRIPAMCHGLYGIKPSAQRVPYAGQENGTQPGAAKLGLPASAGPIARSVQDCQLFLKTVADSRSWERDPAVAYGSWEEQGQVSCAVGQKALIGVIRTDGLINPLPPVTKVLQETVAALQKAGHEVVEVEAPAFKRCQSLANGLFGVDGANFMFDLLDKTGEPLSNWLSTRLRRKTPVSLDALRDLHAKKIELETEMLKIWKDAKSGRTVDAIICPVAPHPVPPIDRWNGVSYTSTFVLLDYPAATLPVRDIREPDLTGEIPNEKPLGSWDKANRELWDTKTIDRALYLETKLSIQVIAPRLQERRLCQAMALIDEALHGSDLQKAKL</sequence>
<evidence type="ECO:0000313" key="7">
    <source>
        <dbReference type="Proteomes" id="UP001629113"/>
    </source>
</evidence>